<dbReference type="InterPro" id="IPR036961">
    <property type="entry name" value="Kinesin_motor_dom_sf"/>
</dbReference>
<dbReference type="InterPro" id="IPR027640">
    <property type="entry name" value="Kinesin-like_fam"/>
</dbReference>
<dbReference type="GO" id="GO:0003777">
    <property type="term" value="F:microtubule motor activity"/>
    <property type="evidence" value="ECO:0007669"/>
    <property type="project" value="InterPro"/>
</dbReference>
<keyword evidence="1" id="KW-0493">Microtubule</keyword>
<accession>A0A835RVB3</accession>
<comment type="similarity">
    <text evidence="5">Belongs to the TRAFAC class myosin-kinesin ATPase superfamily. Kinesin family.</text>
</comment>
<dbReference type="InterPro" id="IPR001752">
    <property type="entry name" value="Kinesin_motor_dom"/>
</dbReference>
<dbReference type="Gene3D" id="3.40.850.10">
    <property type="entry name" value="Kinesin motor domain"/>
    <property type="match status" value="1"/>
</dbReference>
<comment type="caution">
    <text evidence="5">Lacks conserved residue(s) required for the propagation of feature annotation.</text>
</comment>
<dbReference type="InterPro" id="IPR027417">
    <property type="entry name" value="P-loop_NTPase"/>
</dbReference>
<gene>
    <name evidence="9" type="ORF">HPP92_006295</name>
</gene>
<evidence type="ECO:0000256" key="5">
    <source>
        <dbReference type="PROSITE-ProRule" id="PRU00283"/>
    </source>
</evidence>
<dbReference type="PANTHER" id="PTHR47972:SF45">
    <property type="entry name" value="PROTEIN CLARET SEGREGATIONAL"/>
    <property type="match status" value="1"/>
</dbReference>
<organism evidence="9 10">
    <name type="scientific">Vanilla planifolia</name>
    <name type="common">Vanilla</name>
    <dbReference type="NCBI Taxonomy" id="51239"/>
    <lineage>
        <taxon>Eukaryota</taxon>
        <taxon>Viridiplantae</taxon>
        <taxon>Streptophyta</taxon>
        <taxon>Embryophyta</taxon>
        <taxon>Tracheophyta</taxon>
        <taxon>Spermatophyta</taxon>
        <taxon>Magnoliopsida</taxon>
        <taxon>Liliopsida</taxon>
        <taxon>Asparagales</taxon>
        <taxon>Orchidaceae</taxon>
        <taxon>Vanilloideae</taxon>
        <taxon>Vanilleae</taxon>
        <taxon>Vanilla</taxon>
    </lineage>
</organism>
<dbReference type="GO" id="GO:0005524">
    <property type="term" value="F:ATP binding"/>
    <property type="evidence" value="ECO:0007669"/>
    <property type="project" value="UniProtKB-KW"/>
</dbReference>
<evidence type="ECO:0000256" key="2">
    <source>
        <dbReference type="ARBA" id="ARBA00022741"/>
    </source>
</evidence>
<protein>
    <recommendedName>
        <fullName evidence="8">Kinesin motor domain-containing protein</fullName>
    </recommendedName>
</protein>
<name>A0A835RVB3_VANPL</name>
<evidence type="ECO:0000313" key="10">
    <source>
        <dbReference type="Proteomes" id="UP000639772"/>
    </source>
</evidence>
<dbReference type="PROSITE" id="PS50067">
    <property type="entry name" value="KINESIN_MOTOR_2"/>
    <property type="match status" value="1"/>
</dbReference>
<keyword evidence="2" id="KW-0547">Nucleotide-binding</keyword>
<evidence type="ECO:0000256" key="1">
    <source>
        <dbReference type="ARBA" id="ARBA00022701"/>
    </source>
</evidence>
<dbReference type="PANTHER" id="PTHR47972">
    <property type="entry name" value="KINESIN-LIKE PROTEIN KLP-3"/>
    <property type="match status" value="1"/>
</dbReference>
<dbReference type="GO" id="GO:0008017">
    <property type="term" value="F:microtubule binding"/>
    <property type="evidence" value="ECO:0007669"/>
    <property type="project" value="InterPro"/>
</dbReference>
<feature type="domain" description="Kinesin motor" evidence="8">
    <location>
        <begin position="163"/>
        <end position="266"/>
    </location>
</feature>
<feature type="coiled-coil region" evidence="6">
    <location>
        <begin position="50"/>
        <end position="165"/>
    </location>
</feature>
<evidence type="ECO:0000313" key="9">
    <source>
        <dbReference type="EMBL" id="KAG0495301.1"/>
    </source>
</evidence>
<dbReference type="SUPFAM" id="SSF52540">
    <property type="entry name" value="P-loop containing nucleoside triphosphate hydrolases"/>
    <property type="match status" value="1"/>
</dbReference>
<keyword evidence="4" id="KW-0505">Motor protein</keyword>
<feature type="compositionally biased region" description="Polar residues" evidence="7">
    <location>
        <begin position="1"/>
        <end position="20"/>
    </location>
</feature>
<evidence type="ECO:0000256" key="3">
    <source>
        <dbReference type="ARBA" id="ARBA00022840"/>
    </source>
</evidence>
<evidence type="ECO:0000256" key="4">
    <source>
        <dbReference type="ARBA" id="ARBA00023175"/>
    </source>
</evidence>
<comment type="caution">
    <text evidence="9">The sequence shown here is derived from an EMBL/GenBank/DDBJ whole genome shotgun (WGS) entry which is preliminary data.</text>
</comment>
<dbReference type="GO" id="GO:0007018">
    <property type="term" value="P:microtubule-based movement"/>
    <property type="evidence" value="ECO:0007669"/>
    <property type="project" value="InterPro"/>
</dbReference>
<evidence type="ECO:0000259" key="8">
    <source>
        <dbReference type="PROSITE" id="PS50067"/>
    </source>
</evidence>
<proteinExistence type="inferred from homology"/>
<sequence>MHTRNQNKPPLTAGYNVSRSRSNKSENLDESQQNRRQKIGGGNMGRMNDLRNYIKRLKSSQEKEAEARATSENLHYGLMEDLEKATQEINHLNSQIKMIQGTNKLLQEYNNSLQQYNLQLQADAIKNGDTISKLQKEKNALVEIITRLTDQASLLRNQLENMRASMLEIYNETIRDLLSPNRSTSSCLTLLNKQYTIKHDSAGNTHVPDLTVVDVCSIKEISFLLDQAARSRPRNDIFKAINKSLPSLSDFIFAIAKMEDYVLYRN</sequence>
<dbReference type="Proteomes" id="UP000639772">
    <property type="component" value="Unassembled WGS sequence"/>
</dbReference>
<keyword evidence="3" id="KW-0067">ATP-binding</keyword>
<evidence type="ECO:0000256" key="7">
    <source>
        <dbReference type="SAM" id="MobiDB-lite"/>
    </source>
</evidence>
<evidence type="ECO:0000256" key="6">
    <source>
        <dbReference type="SAM" id="Coils"/>
    </source>
</evidence>
<dbReference type="GO" id="GO:0005874">
    <property type="term" value="C:microtubule"/>
    <property type="evidence" value="ECO:0007669"/>
    <property type="project" value="UniProtKB-KW"/>
</dbReference>
<dbReference type="Pfam" id="PF00225">
    <property type="entry name" value="Kinesin"/>
    <property type="match status" value="1"/>
</dbReference>
<reference evidence="9 10" key="1">
    <citation type="journal article" date="2020" name="Nat. Food">
        <title>A phased Vanilla planifolia genome enables genetic improvement of flavour and production.</title>
        <authorList>
            <person name="Hasing T."/>
            <person name="Tang H."/>
            <person name="Brym M."/>
            <person name="Khazi F."/>
            <person name="Huang T."/>
            <person name="Chambers A.H."/>
        </authorList>
    </citation>
    <scope>NUCLEOTIDE SEQUENCE [LARGE SCALE GENOMIC DNA]</scope>
    <source>
        <tissue evidence="9">Leaf</tissue>
    </source>
</reference>
<dbReference type="OrthoDB" id="3176171at2759"/>
<dbReference type="AlphaFoldDB" id="A0A835RVB3"/>
<dbReference type="EMBL" id="JADCNM010000002">
    <property type="protein sequence ID" value="KAG0495301.1"/>
    <property type="molecule type" value="Genomic_DNA"/>
</dbReference>
<feature type="region of interest" description="Disordered" evidence="7">
    <location>
        <begin position="1"/>
        <end position="48"/>
    </location>
</feature>
<keyword evidence="6" id="KW-0175">Coiled coil</keyword>